<dbReference type="SUPFAM" id="SSF53850">
    <property type="entry name" value="Periplasmic binding protein-like II"/>
    <property type="match status" value="1"/>
</dbReference>
<keyword evidence="3" id="KW-1185">Reference proteome</keyword>
<name>A0ABV7CEY0_9GAMM</name>
<protein>
    <recommendedName>
        <fullName evidence="4">Solute-binding protein family 3/N-terminal domain-containing protein</fullName>
    </recommendedName>
</protein>
<evidence type="ECO:0000313" key="3">
    <source>
        <dbReference type="Proteomes" id="UP001595453"/>
    </source>
</evidence>
<evidence type="ECO:0008006" key="4">
    <source>
        <dbReference type="Google" id="ProtNLM"/>
    </source>
</evidence>
<dbReference type="Gene3D" id="3.40.190.10">
    <property type="entry name" value="Periplasmic binding protein-like II"/>
    <property type="match status" value="2"/>
</dbReference>
<sequence>MKTALFAWLLLLSIGVPAATPTTSPMLFNQSADTPQSRYAIELMTQVYQNLGIGSKLIDFNYQSVLVAANEGILDGQLARVASVATQYPNLIQIPVPLFSFHLTLVSSCKTCTLAQLPNLVVVSGYPVIESYLAEHPYPGQLVEVQNISTQLNLLHQEKISAALMLDFHVSATQYDRLQAKWSFRYLKHIDTYHFVHNKHQALVPAITAELQRLKDDGTMAQLRAKHGFPD</sequence>
<evidence type="ECO:0000313" key="2">
    <source>
        <dbReference type="EMBL" id="MFC3031148.1"/>
    </source>
</evidence>
<dbReference type="RefSeq" id="WP_377120086.1">
    <property type="nucleotide sequence ID" value="NZ_JBHRSD010000001.1"/>
</dbReference>
<feature type="chain" id="PRO_5045061703" description="Solute-binding protein family 3/N-terminal domain-containing protein" evidence="1">
    <location>
        <begin position="19"/>
        <end position="231"/>
    </location>
</feature>
<comment type="caution">
    <text evidence="2">The sequence shown here is derived from an EMBL/GenBank/DDBJ whole genome shotgun (WGS) entry which is preliminary data.</text>
</comment>
<accession>A0ABV7CEY0</accession>
<gene>
    <name evidence="2" type="ORF">ACFOEE_01240</name>
</gene>
<evidence type="ECO:0000256" key="1">
    <source>
        <dbReference type="SAM" id="SignalP"/>
    </source>
</evidence>
<dbReference type="EMBL" id="JBHRSD010000001">
    <property type="protein sequence ID" value="MFC3031148.1"/>
    <property type="molecule type" value="Genomic_DNA"/>
</dbReference>
<proteinExistence type="predicted"/>
<feature type="signal peptide" evidence="1">
    <location>
        <begin position="1"/>
        <end position="18"/>
    </location>
</feature>
<keyword evidence="1" id="KW-0732">Signal</keyword>
<reference evidence="3" key="1">
    <citation type="journal article" date="2019" name="Int. J. Syst. Evol. Microbiol.">
        <title>The Global Catalogue of Microorganisms (GCM) 10K type strain sequencing project: providing services to taxonomists for standard genome sequencing and annotation.</title>
        <authorList>
            <consortium name="The Broad Institute Genomics Platform"/>
            <consortium name="The Broad Institute Genome Sequencing Center for Infectious Disease"/>
            <person name="Wu L."/>
            <person name="Ma J."/>
        </authorList>
    </citation>
    <scope>NUCLEOTIDE SEQUENCE [LARGE SCALE GENOMIC DNA]</scope>
    <source>
        <strain evidence="3">KCTC 42730</strain>
    </source>
</reference>
<organism evidence="2 3">
    <name type="scientific">Pseudoalteromonas fenneropenaei</name>
    <dbReference type="NCBI Taxonomy" id="1737459"/>
    <lineage>
        <taxon>Bacteria</taxon>
        <taxon>Pseudomonadati</taxon>
        <taxon>Pseudomonadota</taxon>
        <taxon>Gammaproteobacteria</taxon>
        <taxon>Alteromonadales</taxon>
        <taxon>Pseudoalteromonadaceae</taxon>
        <taxon>Pseudoalteromonas</taxon>
    </lineage>
</organism>
<dbReference type="Proteomes" id="UP001595453">
    <property type="component" value="Unassembled WGS sequence"/>
</dbReference>